<name>A0A7J6JKU9_COLFN</name>
<dbReference type="Proteomes" id="UP000011096">
    <property type="component" value="Unassembled WGS sequence"/>
</dbReference>
<dbReference type="InParanoid" id="A0A7J6JKU9"/>
<gene>
    <name evidence="1" type="ORF">CGGC5_v001657</name>
</gene>
<evidence type="ECO:0000313" key="2">
    <source>
        <dbReference type="Proteomes" id="UP000011096"/>
    </source>
</evidence>
<sequence length="142" mass="15521">MAEPVGITGTAAGLISLGLQLYSEISNYLDAVKGRQQDLDFARHQCASLKRRIDAIDAAITSPGFLPMVSRDALDSSVQGCQRELGALNELVLRLQGPSSPVSTVSAKLREKDLSQPLAFFKWLRRPWAWMFSSPPMSTSGR</sequence>
<organism evidence="1 2">
    <name type="scientific">Colletotrichum fructicola (strain Nara gc5)</name>
    <name type="common">Anthracnose fungus</name>
    <name type="synonym">Colletotrichum gloeosporioides (strain Nara gc5)</name>
    <dbReference type="NCBI Taxonomy" id="1213859"/>
    <lineage>
        <taxon>Eukaryota</taxon>
        <taxon>Fungi</taxon>
        <taxon>Dikarya</taxon>
        <taxon>Ascomycota</taxon>
        <taxon>Pezizomycotina</taxon>
        <taxon>Sordariomycetes</taxon>
        <taxon>Hypocreomycetidae</taxon>
        <taxon>Glomerellales</taxon>
        <taxon>Glomerellaceae</taxon>
        <taxon>Colletotrichum</taxon>
        <taxon>Colletotrichum gloeosporioides species complex</taxon>
    </lineage>
</organism>
<accession>A0A7J6JKU9</accession>
<dbReference type="GeneID" id="90979623"/>
<keyword evidence="2" id="KW-1185">Reference proteome</keyword>
<reference evidence="1 2" key="1">
    <citation type="submission" date="2012-08" db="EMBL/GenBank/DDBJ databases">
        <authorList>
            <person name="Gan P.H.P."/>
            <person name="Ikeda K."/>
            <person name="Irieda H."/>
            <person name="Narusaka M."/>
            <person name="O'Connell R.J."/>
            <person name="Narusaka Y."/>
            <person name="Takano Y."/>
            <person name="Kubo Y."/>
            <person name="Shirasu K."/>
        </authorList>
    </citation>
    <scope>NUCLEOTIDE SEQUENCE [LARGE SCALE GENOMIC DNA]</scope>
    <source>
        <strain evidence="1 2">Nara gc5</strain>
    </source>
</reference>
<dbReference type="OrthoDB" id="1577640at2759"/>
<evidence type="ECO:0008006" key="3">
    <source>
        <dbReference type="Google" id="ProtNLM"/>
    </source>
</evidence>
<evidence type="ECO:0000313" key="1">
    <source>
        <dbReference type="EMBL" id="KAF4491020.1"/>
    </source>
</evidence>
<protein>
    <recommendedName>
        <fullName evidence="3">Fungal N-terminal domain-containing protein</fullName>
    </recommendedName>
</protein>
<comment type="caution">
    <text evidence="1">The sequence shown here is derived from an EMBL/GenBank/DDBJ whole genome shotgun (WGS) entry which is preliminary data.</text>
</comment>
<reference evidence="1 2" key="2">
    <citation type="submission" date="2020-04" db="EMBL/GenBank/DDBJ databases">
        <title>Genome sequencing and assembly of multiple isolates from the Colletotrichum gloeosporioides species complex.</title>
        <authorList>
            <person name="Gan P."/>
            <person name="Shirasu K."/>
        </authorList>
    </citation>
    <scope>NUCLEOTIDE SEQUENCE [LARGE SCALE GENOMIC DNA]</scope>
    <source>
        <strain evidence="1 2">Nara gc5</strain>
    </source>
</reference>
<proteinExistence type="predicted"/>
<dbReference type="EMBL" id="ANPB02000001">
    <property type="protein sequence ID" value="KAF4491020.1"/>
    <property type="molecule type" value="Genomic_DNA"/>
</dbReference>
<dbReference type="RefSeq" id="XP_066009678.1">
    <property type="nucleotide sequence ID" value="XM_066150863.1"/>
</dbReference>
<dbReference type="AlphaFoldDB" id="A0A7J6JKU9"/>